<keyword evidence="1" id="KW-0812">Transmembrane</keyword>
<protein>
    <submittedName>
        <fullName evidence="2">ABC transporter permease subunit</fullName>
    </submittedName>
</protein>
<dbReference type="RefSeq" id="WP_157479564.1">
    <property type="nucleotide sequence ID" value="NZ_CP046566.1"/>
</dbReference>
<evidence type="ECO:0000313" key="2">
    <source>
        <dbReference type="EMBL" id="QGW29211.1"/>
    </source>
</evidence>
<dbReference type="Proteomes" id="UP000426027">
    <property type="component" value="Chromosome"/>
</dbReference>
<keyword evidence="3" id="KW-1185">Reference proteome</keyword>
<dbReference type="Pfam" id="PF12730">
    <property type="entry name" value="ABC2_membrane_4"/>
    <property type="match status" value="1"/>
</dbReference>
<organism evidence="2 3">
    <name type="scientific">Phnomibacter ginsenosidimutans</name>
    <dbReference type="NCBI Taxonomy" id="2676868"/>
    <lineage>
        <taxon>Bacteria</taxon>
        <taxon>Pseudomonadati</taxon>
        <taxon>Bacteroidota</taxon>
        <taxon>Chitinophagia</taxon>
        <taxon>Chitinophagales</taxon>
        <taxon>Chitinophagaceae</taxon>
        <taxon>Phnomibacter</taxon>
    </lineage>
</organism>
<dbReference type="PANTHER" id="PTHR37305">
    <property type="entry name" value="INTEGRAL MEMBRANE PROTEIN-RELATED"/>
    <property type="match status" value="1"/>
</dbReference>
<gene>
    <name evidence="2" type="ORF">GLV81_14815</name>
</gene>
<proteinExistence type="predicted"/>
<feature type="transmembrane region" description="Helical" evidence="1">
    <location>
        <begin position="113"/>
        <end position="137"/>
    </location>
</feature>
<keyword evidence="1" id="KW-0472">Membrane</keyword>
<feature type="transmembrane region" description="Helical" evidence="1">
    <location>
        <begin position="178"/>
        <end position="196"/>
    </location>
</feature>
<feature type="transmembrane region" description="Helical" evidence="1">
    <location>
        <begin position="18"/>
        <end position="37"/>
    </location>
</feature>
<keyword evidence="1" id="KW-1133">Transmembrane helix</keyword>
<feature type="transmembrane region" description="Helical" evidence="1">
    <location>
        <begin position="233"/>
        <end position="250"/>
    </location>
</feature>
<feature type="transmembrane region" description="Helical" evidence="1">
    <location>
        <begin position="149"/>
        <end position="171"/>
    </location>
</feature>
<reference evidence="2 3" key="1">
    <citation type="submission" date="2019-11" db="EMBL/GenBank/DDBJ databases">
        <authorList>
            <person name="Im W.T."/>
        </authorList>
    </citation>
    <scope>NUCLEOTIDE SEQUENCE [LARGE SCALE GENOMIC DNA]</scope>
    <source>
        <strain evidence="2 3">SB-02</strain>
    </source>
</reference>
<dbReference type="EMBL" id="CP046566">
    <property type="protein sequence ID" value="QGW29211.1"/>
    <property type="molecule type" value="Genomic_DNA"/>
</dbReference>
<accession>A0A6I6H449</accession>
<evidence type="ECO:0000256" key="1">
    <source>
        <dbReference type="SAM" id="Phobius"/>
    </source>
</evidence>
<name>A0A6I6H449_9BACT</name>
<sequence length="260" mass="29947">MKSLLQIEWMKIRHYKTFWILFALFIISVFGLNMIVFKVKQAIDEADPLLKAMTSGPFGFPDVWKTVGWLTGWLLYFPGFIMIFLVTNEFTYRTHRQNIIDGWSRKQFVSVKLVMAAILAAICTLMMVLASLVFGFASGTSFSVSNLEFIGYFFLTSYTYMLFAFMLALFLRRAALSVGIFFIYALIFDNLISGFISGQTNTPIGSYIAPLQVADDLFQIPFIGKMLPNRPELWILLIIIAAWIVFYHFISLRKFEKQDL</sequence>
<feature type="transmembrane region" description="Helical" evidence="1">
    <location>
        <begin position="73"/>
        <end position="92"/>
    </location>
</feature>
<dbReference type="AlphaFoldDB" id="A0A6I6H449"/>
<dbReference type="KEGG" id="fls:GLV81_14815"/>
<dbReference type="PANTHER" id="PTHR37305:SF1">
    <property type="entry name" value="MEMBRANE PROTEIN"/>
    <property type="match status" value="1"/>
</dbReference>
<evidence type="ECO:0000313" key="3">
    <source>
        <dbReference type="Proteomes" id="UP000426027"/>
    </source>
</evidence>